<dbReference type="AlphaFoldDB" id="A0A397JEZ1"/>
<dbReference type="SUPFAM" id="SSF81901">
    <property type="entry name" value="HCP-like"/>
    <property type="match status" value="1"/>
</dbReference>
<dbReference type="Proteomes" id="UP000266861">
    <property type="component" value="Unassembled WGS sequence"/>
</dbReference>
<accession>A0A397JEZ1</accession>
<dbReference type="EMBL" id="PQFF01000045">
    <property type="protein sequence ID" value="RHZ86591.1"/>
    <property type="molecule type" value="Genomic_DNA"/>
</dbReference>
<organism evidence="1 2">
    <name type="scientific">Diversispora epigaea</name>
    <dbReference type="NCBI Taxonomy" id="1348612"/>
    <lineage>
        <taxon>Eukaryota</taxon>
        <taxon>Fungi</taxon>
        <taxon>Fungi incertae sedis</taxon>
        <taxon>Mucoromycota</taxon>
        <taxon>Glomeromycotina</taxon>
        <taxon>Glomeromycetes</taxon>
        <taxon>Diversisporales</taxon>
        <taxon>Diversisporaceae</taxon>
        <taxon>Diversispora</taxon>
    </lineage>
</organism>
<dbReference type="InterPro" id="IPR006597">
    <property type="entry name" value="Sel1-like"/>
</dbReference>
<dbReference type="OrthoDB" id="2384430at2759"/>
<proteinExistence type="predicted"/>
<name>A0A397JEZ1_9GLOM</name>
<dbReference type="InterPro" id="IPR011990">
    <property type="entry name" value="TPR-like_helical_dom_sf"/>
</dbReference>
<evidence type="ECO:0000313" key="1">
    <source>
        <dbReference type="EMBL" id="RHZ86591.1"/>
    </source>
</evidence>
<evidence type="ECO:0000313" key="2">
    <source>
        <dbReference type="Proteomes" id="UP000266861"/>
    </source>
</evidence>
<gene>
    <name evidence="1" type="ORF">Glove_48g76</name>
</gene>
<protein>
    <submittedName>
        <fullName evidence="1">Uncharacterized protein</fullName>
    </submittedName>
</protein>
<reference evidence="1 2" key="1">
    <citation type="submission" date="2018-08" db="EMBL/GenBank/DDBJ databases">
        <title>Genome and evolution of the arbuscular mycorrhizal fungus Diversispora epigaea (formerly Glomus versiforme) and its bacterial endosymbionts.</title>
        <authorList>
            <person name="Sun X."/>
            <person name="Fei Z."/>
            <person name="Harrison M."/>
        </authorList>
    </citation>
    <scope>NUCLEOTIDE SEQUENCE [LARGE SCALE GENOMIC DNA]</scope>
    <source>
        <strain evidence="1 2">IT104</strain>
    </source>
</reference>
<sequence>MQVIGTTKDEEKAFQCYLKSAEGGSHEGKNNIGYCYSNGIGTIKDEEKAFLKHPIVPEGGDSDAQFILGAL</sequence>
<comment type="caution">
    <text evidence="1">The sequence shown here is derived from an EMBL/GenBank/DDBJ whole genome shotgun (WGS) entry which is preliminary data.</text>
</comment>
<dbReference type="Gene3D" id="1.25.40.10">
    <property type="entry name" value="Tetratricopeptide repeat domain"/>
    <property type="match status" value="1"/>
</dbReference>
<dbReference type="Pfam" id="PF08238">
    <property type="entry name" value="Sel1"/>
    <property type="match status" value="2"/>
</dbReference>
<keyword evidence="2" id="KW-1185">Reference proteome</keyword>